<dbReference type="PROSITE" id="PS50004">
    <property type="entry name" value="C2"/>
    <property type="match status" value="2"/>
</dbReference>
<dbReference type="GO" id="GO:0001786">
    <property type="term" value="F:phosphatidylserine binding"/>
    <property type="evidence" value="ECO:0007669"/>
    <property type="project" value="TreeGrafter"/>
</dbReference>
<dbReference type="AlphaFoldDB" id="A0A8C7VNC2"/>
<evidence type="ECO:0000313" key="5">
    <source>
        <dbReference type="Proteomes" id="UP000694395"/>
    </source>
</evidence>
<dbReference type="Gene3D" id="2.60.40.150">
    <property type="entry name" value="C2 domain"/>
    <property type="match status" value="2"/>
</dbReference>
<proteinExistence type="inferred from homology"/>
<dbReference type="SUPFAM" id="SSF49562">
    <property type="entry name" value="C2 domain (Calcium/lipid-binding domain, CaLB)"/>
    <property type="match status" value="2"/>
</dbReference>
<keyword evidence="5" id="KW-1185">Reference proteome</keyword>
<dbReference type="Ensembl" id="ENSOMYT00000038584.2">
    <property type="protein sequence ID" value="ENSOMYP00000035379.2"/>
    <property type="gene ID" value="ENSOMYG00000016474.2"/>
</dbReference>
<feature type="domain" description="C2" evidence="3">
    <location>
        <begin position="261"/>
        <end position="394"/>
    </location>
</feature>
<dbReference type="SMART" id="SM00239">
    <property type="entry name" value="C2"/>
    <property type="match status" value="2"/>
</dbReference>
<evidence type="ECO:0000313" key="4">
    <source>
        <dbReference type="Ensembl" id="ENSOMYP00000035379.2"/>
    </source>
</evidence>
<organism evidence="4 5">
    <name type="scientific">Oncorhynchus mykiss</name>
    <name type="common">Rainbow trout</name>
    <name type="synonym">Salmo gairdneri</name>
    <dbReference type="NCBI Taxonomy" id="8022"/>
    <lineage>
        <taxon>Eukaryota</taxon>
        <taxon>Metazoa</taxon>
        <taxon>Chordata</taxon>
        <taxon>Craniata</taxon>
        <taxon>Vertebrata</taxon>
        <taxon>Euteleostomi</taxon>
        <taxon>Actinopterygii</taxon>
        <taxon>Neopterygii</taxon>
        <taxon>Teleostei</taxon>
        <taxon>Protacanthopterygii</taxon>
        <taxon>Salmoniformes</taxon>
        <taxon>Salmonidae</taxon>
        <taxon>Salmoninae</taxon>
        <taxon>Oncorhynchus</taxon>
    </lineage>
</organism>
<feature type="region of interest" description="Disordered" evidence="2">
    <location>
        <begin position="37"/>
        <end position="66"/>
    </location>
</feature>
<feature type="compositionally biased region" description="Polar residues" evidence="2">
    <location>
        <begin position="53"/>
        <end position="62"/>
    </location>
</feature>
<dbReference type="PANTHER" id="PTHR10024">
    <property type="entry name" value="SYNAPTOTAGMIN"/>
    <property type="match status" value="1"/>
</dbReference>
<protein>
    <recommendedName>
        <fullName evidence="3">C2 domain-containing protein</fullName>
    </recommendedName>
</protein>
<sequence>MIFTTAAVLGATLGTASGILTLCGLSLICRSCKKGKLESGEDADPEKAKPSVLHSSEQFSVEKSTEPIQPRTLLKFPKIYKPKPSVTSSEVISYPDHASEKGALTQPLFPDSKDETPCARDLPNGMTTSSSIFHPKLHFSLTYYNDQNELHITVIEAEHLCVGSGCEGYVAGVLTFAAGQREAQTSSRRLTSHTRWEEGLVFSLPGGYEVEGEVALSLHSCDRFSQNTNLGVMRFKLVDVGMMSNADCWVDLQPPKQDVQSAGELLLSISYLPAANRLGVVVMKARGLQSDKLKDSIDLSVKLALKHQTTKLKKKQTRRVKHKMNPVWNEMMMLEVPRELLSKSSLDLEVLNQAGPGEQESLGRCQLGLHASNTGLQHWQQMLDNPRKQIAMWHPLYD</sequence>
<evidence type="ECO:0000259" key="3">
    <source>
        <dbReference type="PROSITE" id="PS50004"/>
    </source>
</evidence>
<dbReference type="InterPro" id="IPR000008">
    <property type="entry name" value="C2_dom"/>
</dbReference>
<dbReference type="PANTHER" id="PTHR10024:SF250">
    <property type="entry name" value="SYNAPTOTAGMIN-13"/>
    <property type="match status" value="1"/>
</dbReference>
<dbReference type="GeneTree" id="ENSGT00940000160226"/>
<accession>A0A8C7VNC2</accession>
<reference evidence="4" key="2">
    <citation type="submission" date="2025-08" db="UniProtKB">
        <authorList>
            <consortium name="Ensembl"/>
        </authorList>
    </citation>
    <scope>IDENTIFICATION</scope>
</reference>
<dbReference type="GO" id="GO:0030276">
    <property type="term" value="F:clathrin binding"/>
    <property type="evidence" value="ECO:0007669"/>
    <property type="project" value="TreeGrafter"/>
</dbReference>
<dbReference type="GO" id="GO:0005544">
    <property type="term" value="F:calcium-dependent phospholipid binding"/>
    <property type="evidence" value="ECO:0007669"/>
    <property type="project" value="TreeGrafter"/>
</dbReference>
<dbReference type="GO" id="GO:0030672">
    <property type="term" value="C:synaptic vesicle membrane"/>
    <property type="evidence" value="ECO:0007669"/>
    <property type="project" value="TreeGrafter"/>
</dbReference>
<evidence type="ECO:0000256" key="2">
    <source>
        <dbReference type="SAM" id="MobiDB-lite"/>
    </source>
</evidence>
<dbReference type="Proteomes" id="UP000694395">
    <property type="component" value="Chromosome 6"/>
</dbReference>
<reference evidence="4" key="3">
    <citation type="submission" date="2025-09" db="UniProtKB">
        <authorList>
            <consortium name="Ensembl"/>
        </authorList>
    </citation>
    <scope>IDENTIFICATION</scope>
</reference>
<reference evidence="4" key="1">
    <citation type="submission" date="2020-07" db="EMBL/GenBank/DDBJ databases">
        <title>A long reads based de novo assembly of the rainbow trout Arlee double haploid line genome.</title>
        <authorList>
            <person name="Gao G."/>
            <person name="Palti Y."/>
        </authorList>
    </citation>
    <scope>NUCLEOTIDE SEQUENCE [LARGE SCALE GENOMIC DNA]</scope>
</reference>
<dbReference type="GO" id="GO:0005886">
    <property type="term" value="C:plasma membrane"/>
    <property type="evidence" value="ECO:0007669"/>
    <property type="project" value="TreeGrafter"/>
</dbReference>
<dbReference type="GO" id="GO:0005509">
    <property type="term" value="F:calcium ion binding"/>
    <property type="evidence" value="ECO:0007669"/>
    <property type="project" value="TreeGrafter"/>
</dbReference>
<dbReference type="Pfam" id="PF00168">
    <property type="entry name" value="C2"/>
    <property type="match status" value="2"/>
</dbReference>
<name>A0A8C7VNC2_ONCMY</name>
<feature type="domain" description="C2" evidence="3">
    <location>
        <begin position="133"/>
        <end position="250"/>
    </location>
</feature>
<dbReference type="GO" id="GO:0000149">
    <property type="term" value="F:SNARE binding"/>
    <property type="evidence" value="ECO:0007669"/>
    <property type="project" value="TreeGrafter"/>
</dbReference>
<dbReference type="FunFam" id="2.60.40.150:FF:000101">
    <property type="entry name" value="Synaptotagmin 13"/>
    <property type="match status" value="1"/>
</dbReference>
<dbReference type="InterPro" id="IPR035892">
    <property type="entry name" value="C2_domain_sf"/>
</dbReference>
<dbReference type="GO" id="GO:0048488">
    <property type="term" value="P:synaptic vesicle endocytosis"/>
    <property type="evidence" value="ECO:0007669"/>
    <property type="project" value="TreeGrafter"/>
</dbReference>
<evidence type="ECO:0000256" key="1">
    <source>
        <dbReference type="ARBA" id="ARBA00006996"/>
    </source>
</evidence>
<dbReference type="GO" id="GO:0031045">
    <property type="term" value="C:dense core granule"/>
    <property type="evidence" value="ECO:0007669"/>
    <property type="project" value="TreeGrafter"/>
</dbReference>
<comment type="similarity">
    <text evidence="1">Belongs to the synaptotagmin family.</text>
</comment>
<dbReference type="GO" id="GO:0048791">
    <property type="term" value="P:calcium ion-regulated exocytosis of neurotransmitter"/>
    <property type="evidence" value="ECO:0007669"/>
    <property type="project" value="TreeGrafter"/>
</dbReference>
<feature type="compositionally biased region" description="Basic and acidic residues" evidence="2">
    <location>
        <begin position="37"/>
        <end position="49"/>
    </location>
</feature>
<dbReference type="GO" id="GO:0030424">
    <property type="term" value="C:axon"/>
    <property type="evidence" value="ECO:0007669"/>
    <property type="project" value="TreeGrafter"/>
</dbReference>